<dbReference type="EMBL" id="BMQJ01000001">
    <property type="protein sequence ID" value="GGP80587.1"/>
    <property type="molecule type" value="Genomic_DNA"/>
</dbReference>
<keyword evidence="3" id="KW-1185">Reference proteome</keyword>
<accession>A0ABQ2QI50</accession>
<reference evidence="3" key="1">
    <citation type="journal article" date="2019" name="Int. J. Syst. Evol. Microbiol.">
        <title>The Global Catalogue of Microorganisms (GCM) 10K type strain sequencing project: providing services to taxonomists for standard genome sequencing and annotation.</title>
        <authorList>
            <consortium name="The Broad Institute Genomics Platform"/>
            <consortium name="The Broad Institute Genome Sequencing Center for Infectious Disease"/>
            <person name="Wu L."/>
            <person name="Ma J."/>
        </authorList>
    </citation>
    <scope>NUCLEOTIDE SEQUENCE [LARGE SCALE GENOMIC DNA]</scope>
    <source>
        <strain evidence="3">JCM 3115</strain>
    </source>
</reference>
<comment type="caution">
    <text evidence="2">The sequence shown here is derived from an EMBL/GenBank/DDBJ whole genome shotgun (WGS) entry which is preliminary data.</text>
</comment>
<gene>
    <name evidence="2" type="ORF">GCM10010140_06640</name>
</gene>
<name>A0ABQ2QI50_9ACTN</name>
<feature type="region of interest" description="Disordered" evidence="1">
    <location>
        <begin position="1"/>
        <end position="45"/>
    </location>
</feature>
<protein>
    <submittedName>
        <fullName evidence="2">Uncharacterized protein</fullName>
    </submittedName>
</protein>
<evidence type="ECO:0000256" key="1">
    <source>
        <dbReference type="SAM" id="MobiDB-lite"/>
    </source>
</evidence>
<proteinExistence type="predicted"/>
<evidence type="ECO:0000313" key="3">
    <source>
        <dbReference type="Proteomes" id="UP000611554"/>
    </source>
</evidence>
<sequence>MNGVEEPFLAQQSHRSPGGRPRDAELISDGGLAGDGMARGELSLGDPLPDDLGDLEVEVGVSIVVEHIEKVDEQTRALP</sequence>
<evidence type="ECO:0000313" key="2">
    <source>
        <dbReference type="EMBL" id="GGP80587.1"/>
    </source>
</evidence>
<organism evidence="2 3">
    <name type="scientific">Streptosporangium pseudovulgare</name>
    <dbReference type="NCBI Taxonomy" id="35765"/>
    <lineage>
        <taxon>Bacteria</taxon>
        <taxon>Bacillati</taxon>
        <taxon>Actinomycetota</taxon>
        <taxon>Actinomycetes</taxon>
        <taxon>Streptosporangiales</taxon>
        <taxon>Streptosporangiaceae</taxon>
        <taxon>Streptosporangium</taxon>
    </lineage>
</organism>
<dbReference type="Proteomes" id="UP000611554">
    <property type="component" value="Unassembled WGS sequence"/>
</dbReference>